<reference evidence="1" key="2">
    <citation type="journal article" date="2015" name="Fish Shellfish Immunol.">
        <title>Early steps in the European eel (Anguilla anguilla)-Vibrio vulnificus interaction in the gills: Role of the RtxA13 toxin.</title>
        <authorList>
            <person name="Callol A."/>
            <person name="Pajuelo D."/>
            <person name="Ebbesson L."/>
            <person name="Teles M."/>
            <person name="MacKenzie S."/>
            <person name="Amaro C."/>
        </authorList>
    </citation>
    <scope>NUCLEOTIDE SEQUENCE</scope>
</reference>
<evidence type="ECO:0000313" key="1">
    <source>
        <dbReference type="EMBL" id="JAH44682.1"/>
    </source>
</evidence>
<sequence>MRLFHCTVLHCSFSCNEIQLSNCCAKHNHVCVASQMFHFTRGNQSTMWIMCKCSNYYIPYCTLNYMLL</sequence>
<dbReference type="AlphaFoldDB" id="A0A0E9STU5"/>
<name>A0A0E9STU5_ANGAN</name>
<protein>
    <submittedName>
        <fullName evidence="1">Uncharacterized protein</fullName>
    </submittedName>
</protein>
<accession>A0A0E9STU5</accession>
<reference evidence="1" key="1">
    <citation type="submission" date="2014-11" db="EMBL/GenBank/DDBJ databases">
        <authorList>
            <person name="Amaro Gonzalez C."/>
        </authorList>
    </citation>
    <scope>NUCLEOTIDE SEQUENCE</scope>
</reference>
<organism evidence="1">
    <name type="scientific">Anguilla anguilla</name>
    <name type="common">European freshwater eel</name>
    <name type="synonym">Muraena anguilla</name>
    <dbReference type="NCBI Taxonomy" id="7936"/>
    <lineage>
        <taxon>Eukaryota</taxon>
        <taxon>Metazoa</taxon>
        <taxon>Chordata</taxon>
        <taxon>Craniata</taxon>
        <taxon>Vertebrata</taxon>
        <taxon>Euteleostomi</taxon>
        <taxon>Actinopterygii</taxon>
        <taxon>Neopterygii</taxon>
        <taxon>Teleostei</taxon>
        <taxon>Anguilliformes</taxon>
        <taxon>Anguillidae</taxon>
        <taxon>Anguilla</taxon>
    </lineage>
</organism>
<proteinExistence type="predicted"/>
<dbReference type="EMBL" id="GBXM01063895">
    <property type="protein sequence ID" value="JAH44682.1"/>
    <property type="molecule type" value="Transcribed_RNA"/>
</dbReference>